<name>A0A133PQW8_9FIRM</name>
<dbReference type="Gene3D" id="3.30.70.1450">
    <property type="entry name" value="Regulator of K+ conductance, C-terminal domain"/>
    <property type="match status" value="2"/>
</dbReference>
<feature type="domain" description="RCK N-terminal" evidence="7">
    <location>
        <begin position="228"/>
        <end position="345"/>
    </location>
</feature>
<accession>A0A133PQW8</accession>
<gene>
    <name evidence="9" type="ORF">HMPREF3229_00633</name>
</gene>
<dbReference type="Gene3D" id="3.40.50.720">
    <property type="entry name" value="NAD(P)-binding Rossmann-like Domain"/>
    <property type="match status" value="2"/>
</dbReference>
<dbReference type="InterPro" id="IPR003148">
    <property type="entry name" value="RCK_N"/>
</dbReference>
<evidence type="ECO:0000256" key="3">
    <source>
        <dbReference type="ARBA" id="ARBA00022538"/>
    </source>
</evidence>
<dbReference type="NCBIfam" id="NF007041">
    <property type="entry name" value="PRK09496.3-4"/>
    <property type="match status" value="1"/>
</dbReference>
<dbReference type="InterPro" id="IPR036721">
    <property type="entry name" value="RCK_C_sf"/>
</dbReference>
<dbReference type="RefSeq" id="WP_060799865.1">
    <property type="nucleotide sequence ID" value="NZ_KQ957096.1"/>
</dbReference>
<dbReference type="Proteomes" id="UP000070174">
    <property type="component" value="Unassembled WGS sequence"/>
</dbReference>
<dbReference type="SUPFAM" id="SSF51735">
    <property type="entry name" value="NAD(P)-binding Rossmann-fold domains"/>
    <property type="match status" value="2"/>
</dbReference>
<dbReference type="SUPFAM" id="SSF116726">
    <property type="entry name" value="TrkA C-terminal domain-like"/>
    <property type="match status" value="2"/>
</dbReference>
<keyword evidence="2" id="KW-0813">Transport</keyword>
<dbReference type="GO" id="GO:0005886">
    <property type="term" value="C:plasma membrane"/>
    <property type="evidence" value="ECO:0007669"/>
    <property type="project" value="InterPro"/>
</dbReference>
<dbReference type="InterPro" id="IPR036291">
    <property type="entry name" value="NAD(P)-bd_dom_sf"/>
</dbReference>
<dbReference type="EMBL" id="LRQE01000021">
    <property type="protein sequence ID" value="KXA31035.1"/>
    <property type="molecule type" value="Genomic_DNA"/>
</dbReference>
<dbReference type="PANTHER" id="PTHR43833">
    <property type="entry name" value="POTASSIUM CHANNEL PROTEIN 2-RELATED-RELATED"/>
    <property type="match status" value="1"/>
</dbReference>
<dbReference type="InterPro" id="IPR006036">
    <property type="entry name" value="K_uptake_TrkA"/>
</dbReference>
<keyword evidence="6" id="KW-0406">Ion transport</keyword>
<dbReference type="AlphaFoldDB" id="A0A133PQW8"/>
<keyword evidence="4" id="KW-0630">Potassium</keyword>
<evidence type="ECO:0000256" key="1">
    <source>
        <dbReference type="ARBA" id="ARBA00017378"/>
    </source>
</evidence>
<keyword evidence="3" id="KW-0633">Potassium transport</keyword>
<dbReference type="Pfam" id="PF02254">
    <property type="entry name" value="TrkA_N"/>
    <property type="match status" value="2"/>
</dbReference>
<feature type="domain" description="RCK N-terminal" evidence="7">
    <location>
        <begin position="1"/>
        <end position="120"/>
    </location>
</feature>
<evidence type="ECO:0000256" key="4">
    <source>
        <dbReference type="ARBA" id="ARBA00022958"/>
    </source>
</evidence>
<dbReference type="InterPro" id="IPR006037">
    <property type="entry name" value="RCK_C"/>
</dbReference>
<dbReference type="Pfam" id="PF02080">
    <property type="entry name" value="TrkA_C"/>
    <property type="match status" value="2"/>
</dbReference>
<feature type="domain" description="RCK C-terminal" evidence="8">
    <location>
        <begin position="365"/>
        <end position="446"/>
    </location>
</feature>
<evidence type="ECO:0000313" key="9">
    <source>
        <dbReference type="EMBL" id="KXA31035.1"/>
    </source>
</evidence>
<reference evidence="9" key="1">
    <citation type="submission" date="2016-01" db="EMBL/GenBank/DDBJ databases">
        <authorList>
            <person name="Oliw E.H."/>
        </authorList>
    </citation>
    <scope>NUCLEOTIDE SEQUENCE [LARGE SCALE GENOMIC DNA]</scope>
    <source>
        <strain evidence="9">CMW7756A</strain>
    </source>
</reference>
<dbReference type="PROSITE" id="PS51202">
    <property type="entry name" value="RCK_C"/>
    <property type="match status" value="2"/>
</dbReference>
<dbReference type="InterPro" id="IPR050721">
    <property type="entry name" value="Trk_Ktr_HKT_K-transport"/>
</dbReference>
<evidence type="ECO:0000259" key="7">
    <source>
        <dbReference type="PROSITE" id="PS51201"/>
    </source>
</evidence>
<dbReference type="PANTHER" id="PTHR43833:SF5">
    <property type="entry name" value="TRK SYSTEM POTASSIUM UPTAKE PROTEIN TRKA"/>
    <property type="match status" value="1"/>
</dbReference>
<evidence type="ECO:0000256" key="5">
    <source>
        <dbReference type="ARBA" id="ARBA00023027"/>
    </source>
</evidence>
<keyword evidence="5" id="KW-0520">NAD</keyword>
<proteinExistence type="predicted"/>
<feature type="domain" description="RCK C-terminal" evidence="8">
    <location>
        <begin position="140"/>
        <end position="221"/>
    </location>
</feature>
<dbReference type="PRINTS" id="PR00335">
    <property type="entry name" value="KUPTAKETRKA"/>
</dbReference>
<evidence type="ECO:0000256" key="6">
    <source>
        <dbReference type="ARBA" id="ARBA00023065"/>
    </source>
</evidence>
<comment type="caution">
    <text evidence="9">The sequence shown here is derived from an EMBL/GenBank/DDBJ whole genome shotgun (WGS) entry which is preliminary data.</text>
</comment>
<protein>
    <recommendedName>
        <fullName evidence="1">Trk system potassium uptake protein TrkA</fullName>
    </recommendedName>
</protein>
<dbReference type="PROSITE" id="PS51201">
    <property type="entry name" value="RCK_N"/>
    <property type="match status" value="2"/>
</dbReference>
<evidence type="ECO:0000256" key="2">
    <source>
        <dbReference type="ARBA" id="ARBA00022448"/>
    </source>
</evidence>
<dbReference type="PATRIC" id="fig|54005.3.peg.623"/>
<organism evidence="9">
    <name type="scientific">Peptoniphilus harei</name>
    <dbReference type="NCBI Taxonomy" id="54005"/>
    <lineage>
        <taxon>Bacteria</taxon>
        <taxon>Bacillati</taxon>
        <taxon>Bacillota</taxon>
        <taxon>Tissierellia</taxon>
        <taxon>Tissierellales</taxon>
        <taxon>Peptoniphilaceae</taxon>
        <taxon>Peptoniphilus</taxon>
    </lineage>
</organism>
<evidence type="ECO:0000259" key="8">
    <source>
        <dbReference type="PROSITE" id="PS51202"/>
    </source>
</evidence>
<dbReference type="NCBIfam" id="NF007039">
    <property type="entry name" value="PRK09496.3-2"/>
    <property type="match status" value="1"/>
</dbReference>
<sequence length="466" mass="51284">MKALVVGAGKLGYRLAAALIDEDYEVTVVDNNEDVIENISNSLDVFSICANALDFGVLEELDISLFDYVVATTTNDEANVILCTISKKLGAKYAIARVRDPEYRKHLDFISEELEIDKIINPDNATARSIFKYLMKRYQLYSDEFAGGKVSLVEFNIGNDTSFVNKKIMEIDSINDLLIAAISRSGDAIIPNGRTVLEENDVIILAGKSENIEAFDKDHTGVNKTRALRSTMILGGGKTGLYLAMLLLKENIDVTIVEINKERCLELKDMVPGANIINGDGTDIAILEEEMVHTYDSFVAATGIDEANLLMSLVAKQSGIYKSVAKISRTNYDKVLDKLDIDAVFNTSYITAAEMLKEIRGKSSLALHLLLNGQVECVELMIRASQLVCGHTLEDLSLPDGTLIVSIIRGQSMLVPNGKTILESGDRIILFSMHEVASRVQKIFSSEGKLKDAINSIKKRGKKDEL</sequence>
<dbReference type="GO" id="GO:0015079">
    <property type="term" value="F:potassium ion transmembrane transporter activity"/>
    <property type="evidence" value="ECO:0007669"/>
    <property type="project" value="InterPro"/>
</dbReference>